<dbReference type="Gene3D" id="2.60.40.1240">
    <property type="match status" value="1"/>
</dbReference>
<feature type="domain" description="DUF4352" evidence="4">
    <location>
        <begin position="86"/>
        <end position="199"/>
    </location>
</feature>
<keyword evidence="6" id="KW-1185">Reference proteome</keyword>
<reference evidence="6" key="1">
    <citation type="journal article" date="2019" name="Int. J. Syst. Evol. Microbiol.">
        <title>The Global Catalogue of Microorganisms (GCM) 10K type strain sequencing project: providing services to taxonomists for standard genome sequencing and annotation.</title>
        <authorList>
            <consortium name="The Broad Institute Genomics Platform"/>
            <consortium name="The Broad Institute Genome Sequencing Center for Infectious Disease"/>
            <person name="Wu L."/>
            <person name="Ma J."/>
        </authorList>
    </citation>
    <scope>NUCLEOTIDE SEQUENCE [LARGE SCALE GENOMIC DNA]</scope>
    <source>
        <strain evidence="6">CCUG 63369</strain>
    </source>
</reference>
<dbReference type="PROSITE" id="PS51257">
    <property type="entry name" value="PROKAR_LIPOPROTEIN"/>
    <property type="match status" value="1"/>
</dbReference>
<evidence type="ECO:0000256" key="2">
    <source>
        <dbReference type="SAM" id="MobiDB-lite"/>
    </source>
</evidence>
<proteinExistence type="predicted"/>
<feature type="region of interest" description="Disordered" evidence="2">
    <location>
        <begin position="22"/>
        <end position="74"/>
    </location>
</feature>
<organism evidence="5 6">
    <name type="scientific">Streptomonospora algeriensis</name>
    <dbReference type="NCBI Taxonomy" id="995084"/>
    <lineage>
        <taxon>Bacteria</taxon>
        <taxon>Bacillati</taxon>
        <taxon>Actinomycetota</taxon>
        <taxon>Actinomycetes</taxon>
        <taxon>Streptosporangiales</taxon>
        <taxon>Nocardiopsidaceae</taxon>
        <taxon>Streptomonospora</taxon>
    </lineage>
</organism>
<feature type="compositionally biased region" description="Low complexity" evidence="2">
    <location>
        <begin position="63"/>
        <end position="72"/>
    </location>
</feature>
<dbReference type="Proteomes" id="UP001596956">
    <property type="component" value="Unassembled WGS sequence"/>
</dbReference>
<dbReference type="InterPro" id="IPR029051">
    <property type="entry name" value="DUF4352"/>
</dbReference>
<comment type="caution">
    <text evidence="5">The sequence shown here is derived from an EMBL/GenBank/DDBJ whole genome shotgun (WGS) entry which is preliminary data.</text>
</comment>
<evidence type="ECO:0000259" key="4">
    <source>
        <dbReference type="Pfam" id="PF11611"/>
    </source>
</evidence>
<evidence type="ECO:0000313" key="5">
    <source>
        <dbReference type="EMBL" id="MFD0801259.1"/>
    </source>
</evidence>
<evidence type="ECO:0000313" key="6">
    <source>
        <dbReference type="Proteomes" id="UP001596956"/>
    </source>
</evidence>
<accession>A0ABW3BEN7</accession>
<dbReference type="InterPro" id="IPR029050">
    <property type="entry name" value="Immunoprotect_excell_Ig-like"/>
</dbReference>
<name>A0ABW3BEN7_9ACTN</name>
<evidence type="ECO:0000256" key="3">
    <source>
        <dbReference type="SAM" id="SignalP"/>
    </source>
</evidence>
<feature type="chain" id="PRO_5046754130" evidence="3">
    <location>
        <begin position="20"/>
        <end position="208"/>
    </location>
</feature>
<keyword evidence="1 3" id="KW-0732">Signal</keyword>
<evidence type="ECO:0000256" key="1">
    <source>
        <dbReference type="ARBA" id="ARBA00022729"/>
    </source>
</evidence>
<feature type="signal peptide" evidence="3">
    <location>
        <begin position="1"/>
        <end position="19"/>
    </location>
</feature>
<feature type="compositionally biased region" description="Basic and acidic residues" evidence="2">
    <location>
        <begin position="36"/>
        <end position="46"/>
    </location>
</feature>
<sequence>MNRRMLGGVLLAAVLIVSAACSGGGEPAEPASGEGARTEAESREPEPTPAETGPEAEKPQREPAASAAPAPSLESFAGLSGSDGVFSMHVNEAYADEDGVITDGRGTTDHAAEASEFVIFNVQITNESSTPASFTWGGSYAYDVAGNQYADDYDAAWAACDTYCSDDLNPGGTAETDVVFEMPPDTGIVSLELRSDPSGTGSAAIIEP</sequence>
<dbReference type="Pfam" id="PF11611">
    <property type="entry name" value="DUF4352"/>
    <property type="match status" value="1"/>
</dbReference>
<gene>
    <name evidence="5" type="ORF">ACFQZU_07995</name>
</gene>
<protein>
    <submittedName>
        <fullName evidence="5">DUF4352 domain-containing protein</fullName>
    </submittedName>
</protein>
<dbReference type="EMBL" id="JBHTHR010000181">
    <property type="protein sequence ID" value="MFD0801259.1"/>
    <property type="molecule type" value="Genomic_DNA"/>
</dbReference>